<gene>
    <name evidence="2" type="ORF">Lmac_2757</name>
</gene>
<dbReference type="AlphaFoldDB" id="A0A0W0VXN4"/>
<comment type="caution">
    <text evidence="2">The sequence shown here is derived from an EMBL/GenBank/DDBJ whole genome shotgun (WGS) entry which is preliminary data.</text>
</comment>
<organism evidence="2 3">
    <name type="scientific">Legionella maceachernii</name>
    <dbReference type="NCBI Taxonomy" id="466"/>
    <lineage>
        <taxon>Bacteria</taxon>
        <taxon>Pseudomonadati</taxon>
        <taxon>Pseudomonadota</taxon>
        <taxon>Gammaproteobacteria</taxon>
        <taxon>Legionellales</taxon>
        <taxon>Legionellaceae</taxon>
        <taxon>Legionella</taxon>
    </lineage>
</organism>
<dbReference type="Proteomes" id="UP000054908">
    <property type="component" value="Unassembled WGS sequence"/>
</dbReference>
<dbReference type="EMBL" id="LNYL01000050">
    <property type="protein sequence ID" value="KTD24670.1"/>
    <property type="molecule type" value="Genomic_DNA"/>
</dbReference>
<proteinExistence type="predicted"/>
<keyword evidence="3" id="KW-1185">Reference proteome</keyword>
<evidence type="ECO:0000313" key="3">
    <source>
        <dbReference type="Proteomes" id="UP000054908"/>
    </source>
</evidence>
<protein>
    <submittedName>
        <fullName evidence="2">Uncharacterized protein</fullName>
    </submittedName>
</protein>
<name>A0A0W0VXN4_9GAMM</name>
<dbReference type="PATRIC" id="fig|466.6.peg.2945"/>
<dbReference type="RefSeq" id="WP_058453434.1">
    <property type="nucleotide sequence ID" value="NZ_CAAAIB010000019.1"/>
</dbReference>
<feature type="region of interest" description="Disordered" evidence="1">
    <location>
        <begin position="54"/>
        <end position="76"/>
    </location>
</feature>
<accession>A0A0W0VXN4</accession>
<reference evidence="2 3" key="1">
    <citation type="submission" date="2015-11" db="EMBL/GenBank/DDBJ databases">
        <title>Genomic analysis of 38 Legionella species identifies large and diverse effector repertoires.</title>
        <authorList>
            <person name="Burstein D."/>
            <person name="Amaro F."/>
            <person name="Zusman T."/>
            <person name="Lifshitz Z."/>
            <person name="Cohen O."/>
            <person name="Gilbert J.A."/>
            <person name="Pupko T."/>
            <person name="Shuman H.A."/>
            <person name="Segal G."/>
        </authorList>
    </citation>
    <scope>NUCLEOTIDE SEQUENCE [LARGE SCALE GENOMIC DNA]</scope>
    <source>
        <strain evidence="2 3">PX-1-G2-E2</strain>
    </source>
</reference>
<evidence type="ECO:0000256" key="1">
    <source>
        <dbReference type="SAM" id="MobiDB-lite"/>
    </source>
</evidence>
<evidence type="ECO:0000313" key="2">
    <source>
        <dbReference type="EMBL" id="KTD24670.1"/>
    </source>
</evidence>
<sequence length="76" mass="7979">MISIWRKAAVSVLSQAAKSSVIDGARVSAGAGLLWGGCYLFDAISNHSFFGPKKQTSQINEPDLDADSLPGMGPLK</sequence>